<gene>
    <name evidence="3" type="ORF">ACFSCS_00725</name>
</gene>
<reference evidence="4" key="1">
    <citation type="journal article" date="2019" name="Int. J. Syst. Evol. Microbiol.">
        <title>The Global Catalogue of Microorganisms (GCM) 10K type strain sequencing project: providing services to taxonomists for standard genome sequencing and annotation.</title>
        <authorList>
            <consortium name="The Broad Institute Genomics Platform"/>
            <consortium name="The Broad Institute Genome Sequencing Center for Infectious Disease"/>
            <person name="Wu L."/>
            <person name="Ma J."/>
        </authorList>
    </citation>
    <scope>NUCLEOTIDE SEQUENCE [LARGE SCALE GENOMIC DNA]</scope>
    <source>
        <strain evidence="4">CAIM 431</strain>
    </source>
</reference>
<name>A0ABW4RQW6_9ACTN</name>
<dbReference type="EMBL" id="JBHUFZ010000002">
    <property type="protein sequence ID" value="MFD1888712.1"/>
    <property type="molecule type" value="Genomic_DNA"/>
</dbReference>
<organism evidence="3 4">
    <name type="scientific">Luteococcus peritonei</name>
    <dbReference type="NCBI Taxonomy" id="88874"/>
    <lineage>
        <taxon>Bacteria</taxon>
        <taxon>Bacillati</taxon>
        <taxon>Actinomycetota</taxon>
        <taxon>Actinomycetes</taxon>
        <taxon>Propionibacteriales</taxon>
        <taxon>Propionibacteriaceae</taxon>
        <taxon>Luteococcus</taxon>
    </lineage>
</organism>
<evidence type="ECO:0000256" key="1">
    <source>
        <dbReference type="ARBA" id="ARBA00006817"/>
    </source>
</evidence>
<dbReference type="InterPro" id="IPR023393">
    <property type="entry name" value="START-like_dom_sf"/>
</dbReference>
<accession>A0ABW4RQW6</accession>
<evidence type="ECO:0000259" key="2">
    <source>
        <dbReference type="Pfam" id="PF08327"/>
    </source>
</evidence>
<dbReference type="CDD" id="cd07814">
    <property type="entry name" value="SRPBCC_CalC_Aha1-like"/>
    <property type="match status" value="1"/>
</dbReference>
<sequence>MSDQTLSEAPGATQDTAVVVSRLVSHPIKDVWKVLLTDEGTEALLGPGGRLGDKGQGWQADDGTHGVTRSFHPLEQIRFSWHRDENAPATLVDLHLSAEGEDRTKLEIVHDKLPADADRDWLTEHWTKALDRISEDAL</sequence>
<comment type="similarity">
    <text evidence="1">Belongs to the AHA1 family.</text>
</comment>
<dbReference type="Proteomes" id="UP001597326">
    <property type="component" value="Unassembled WGS sequence"/>
</dbReference>
<protein>
    <submittedName>
        <fullName evidence="3">SRPBCC domain-containing protein</fullName>
    </submittedName>
</protein>
<comment type="caution">
    <text evidence="3">The sequence shown here is derived from an EMBL/GenBank/DDBJ whole genome shotgun (WGS) entry which is preliminary data.</text>
</comment>
<dbReference type="SUPFAM" id="SSF55961">
    <property type="entry name" value="Bet v1-like"/>
    <property type="match status" value="1"/>
</dbReference>
<proteinExistence type="inferred from homology"/>
<dbReference type="Pfam" id="PF08327">
    <property type="entry name" value="AHSA1"/>
    <property type="match status" value="1"/>
</dbReference>
<evidence type="ECO:0000313" key="3">
    <source>
        <dbReference type="EMBL" id="MFD1888712.1"/>
    </source>
</evidence>
<dbReference type="InterPro" id="IPR013538">
    <property type="entry name" value="ASHA1/2-like_C"/>
</dbReference>
<evidence type="ECO:0000313" key="4">
    <source>
        <dbReference type="Proteomes" id="UP001597326"/>
    </source>
</evidence>
<dbReference type="Gene3D" id="3.30.530.20">
    <property type="match status" value="1"/>
</dbReference>
<feature type="domain" description="Activator of Hsp90 ATPase homologue 1/2-like C-terminal" evidence="2">
    <location>
        <begin position="27"/>
        <end position="134"/>
    </location>
</feature>
<dbReference type="RefSeq" id="WP_343871794.1">
    <property type="nucleotide sequence ID" value="NZ_BAAAIX010000002.1"/>
</dbReference>
<keyword evidence="4" id="KW-1185">Reference proteome</keyword>